<comment type="caution">
    <text evidence="2">The sequence shown here is derived from an EMBL/GenBank/DDBJ whole genome shotgun (WGS) entry which is preliminary data.</text>
</comment>
<name>A0ABQ4CS67_9ACTN</name>
<proteinExistence type="predicted"/>
<evidence type="ECO:0000313" key="2">
    <source>
        <dbReference type="EMBL" id="GIF74143.1"/>
    </source>
</evidence>
<evidence type="ECO:0000313" key="3">
    <source>
        <dbReference type="Proteomes" id="UP000604117"/>
    </source>
</evidence>
<dbReference type="Pfam" id="PF21806">
    <property type="entry name" value="DUF6879"/>
    <property type="match status" value="1"/>
</dbReference>
<accession>A0ABQ4CS67</accession>
<sequence length="178" mass="20400">MQMDELERLLRSVERSVFRLETLNAYNAPGETELFGAFIAGHPLPRRHPDTDPWLRMVADSVSASRHWSRVHLLDRPLSDYLRFELLGYHGNVAAGEEVWIAERPATPSRLAELTHDFWLLDETQAIVVDYDESGRRVAMEPATDTSLFIDQRDLALASATPLAEYLPTVLEELRRSW</sequence>
<feature type="domain" description="DUF6879" evidence="1">
    <location>
        <begin position="4"/>
        <end position="167"/>
    </location>
</feature>
<dbReference type="RefSeq" id="WP_203714533.1">
    <property type="nucleotide sequence ID" value="NZ_BONE01000027.1"/>
</dbReference>
<organism evidence="2 3">
    <name type="scientific">Asanoa siamensis</name>
    <dbReference type="NCBI Taxonomy" id="926357"/>
    <lineage>
        <taxon>Bacteria</taxon>
        <taxon>Bacillati</taxon>
        <taxon>Actinomycetota</taxon>
        <taxon>Actinomycetes</taxon>
        <taxon>Micromonosporales</taxon>
        <taxon>Micromonosporaceae</taxon>
        <taxon>Asanoa</taxon>
    </lineage>
</organism>
<reference evidence="2 3" key="1">
    <citation type="submission" date="2021-01" db="EMBL/GenBank/DDBJ databases">
        <title>Whole genome shotgun sequence of Asanoa siamensis NBRC 107932.</title>
        <authorList>
            <person name="Komaki H."/>
            <person name="Tamura T."/>
        </authorList>
    </citation>
    <scope>NUCLEOTIDE SEQUENCE [LARGE SCALE GENOMIC DNA]</scope>
    <source>
        <strain evidence="2 3">NBRC 107932</strain>
    </source>
</reference>
<keyword evidence="3" id="KW-1185">Reference proteome</keyword>
<dbReference type="InterPro" id="IPR049244">
    <property type="entry name" value="DUF6879"/>
</dbReference>
<dbReference type="Proteomes" id="UP000604117">
    <property type="component" value="Unassembled WGS sequence"/>
</dbReference>
<gene>
    <name evidence="2" type="ORF">Asi02nite_36610</name>
</gene>
<dbReference type="EMBL" id="BONE01000027">
    <property type="protein sequence ID" value="GIF74143.1"/>
    <property type="molecule type" value="Genomic_DNA"/>
</dbReference>
<protein>
    <recommendedName>
        <fullName evidence="1">DUF6879 domain-containing protein</fullName>
    </recommendedName>
</protein>
<evidence type="ECO:0000259" key="1">
    <source>
        <dbReference type="Pfam" id="PF21806"/>
    </source>
</evidence>